<feature type="transmembrane region" description="Helical" evidence="8">
    <location>
        <begin position="383"/>
        <end position="400"/>
    </location>
</feature>
<feature type="transmembrane region" description="Helical" evidence="8">
    <location>
        <begin position="80"/>
        <end position="104"/>
    </location>
</feature>
<keyword evidence="11" id="KW-1185">Reference proteome</keyword>
<evidence type="ECO:0000256" key="8">
    <source>
        <dbReference type="SAM" id="Phobius"/>
    </source>
</evidence>
<evidence type="ECO:0000313" key="11">
    <source>
        <dbReference type="Proteomes" id="UP000317371"/>
    </source>
</evidence>
<feature type="transmembrane region" description="Helical" evidence="8">
    <location>
        <begin position="306"/>
        <end position="328"/>
    </location>
</feature>
<feature type="transmembrane region" description="Helical" evidence="8">
    <location>
        <begin position="6"/>
        <end position="28"/>
    </location>
</feature>
<dbReference type="FunCoup" id="A0A540VKS9">
    <property type="interactions" value="163"/>
</dbReference>
<proteinExistence type="inferred from homology"/>
<dbReference type="InterPro" id="IPR001750">
    <property type="entry name" value="ND/Mrp_TM"/>
</dbReference>
<evidence type="ECO:0000259" key="9">
    <source>
        <dbReference type="Pfam" id="PF00361"/>
    </source>
</evidence>
<keyword evidence="5 8" id="KW-1133">Transmembrane helix</keyword>
<evidence type="ECO:0000256" key="6">
    <source>
        <dbReference type="ARBA" id="ARBA00023136"/>
    </source>
</evidence>
<keyword evidence="6 8" id="KW-0472">Membrane</keyword>
<feature type="transmembrane region" description="Helical" evidence="8">
    <location>
        <begin position="277"/>
        <end position="299"/>
    </location>
</feature>
<feature type="transmembrane region" description="Helical" evidence="8">
    <location>
        <begin position="340"/>
        <end position="362"/>
    </location>
</feature>
<dbReference type="InParanoid" id="A0A540VKS9"/>
<dbReference type="GO" id="GO:0005886">
    <property type="term" value="C:plasma membrane"/>
    <property type="evidence" value="ECO:0007669"/>
    <property type="project" value="UniProtKB-SubCell"/>
</dbReference>
<dbReference type="PRINTS" id="PR01434">
    <property type="entry name" value="NADHDHGNASE5"/>
</dbReference>
<dbReference type="OrthoDB" id="9811718at2"/>
<organism evidence="10 11">
    <name type="scientific">Litorilinea aerophila</name>
    <dbReference type="NCBI Taxonomy" id="1204385"/>
    <lineage>
        <taxon>Bacteria</taxon>
        <taxon>Bacillati</taxon>
        <taxon>Chloroflexota</taxon>
        <taxon>Caldilineae</taxon>
        <taxon>Caldilineales</taxon>
        <taxon>Caldilineaceae</taxon>
        <taxon>Litorilinea</taxon>
    </lineage>
</organism>
<evidence type="ECO:0000256" key="5">
    <source>
        <dbReference type="ARBA" id="ARBA00022989"/>
    </source>
</evidence>
<feature type="transmembrane region" description="Helical" evidence="8">
    <location>
        <begin position="116"/>
        <end position="133"/>
    </location>
</feature>
<dbReference type="PANTHER" id="PTHR42703:SF1">
    <property type="entry name" value="NA(+)_H(+) ANTIPORTER SUBUNIT D1"/>
    <property type="match status" value="1"/>
</dbReference>
<evidence type="ECO:0000256" key="4">
    <source>
        <dbReference type="ARBA" id="ARBA00022692"/>
    </source>
</evidence>
<feature type="transmembrane region" description="Helical" evidence="8">
    <location>
        <begin position="40"/>
        <end position="60"/>
    </location>
</feature>
<comment type="similarity">
    <text evidence="2">Belongs to the CPA3 antiporters (TC 2.A.63) subunit D family.</text>
</comment>
<keyword evidence="4 7" id="KW-0812">Transmembrane</keyword>
<evidence type="ECO:0000256" key="3">
    <source>
        <dbReference type="ARBA" id="ARBA00022475"/>
    </source>
</evidence>
<feature type="transmembrane region" description="Helical" evidence="8">
    <location>
        <begin position="466"/>
        <end position="485"/>
    </location>
</feature>
<comment type="subcellular location">
    <subcellularLocation>
        <location evidence="1">Cell membrane</location>
        <topology evidence="1">Multi-pass membrane protein</topology>
    </subcellularLocation>
    <subcellularLocation>
        <location evidence="7">Membrane</location>
        <topology evidence="7">Multi-pass membrane protein</topology>
    </subcellularLocation>
</comment>
<dbReference type="Proteomes" id="UP000317371">
    <property type="component" value="Unassembled WGS sequence"/>
</dbReference>
<feature type="transmembrane region" description="Helical" evidence="8">
    <location>
        <begin position="169"/>
        <end position="191"/>
    </location>
</feature>
<dbReference type="PANTHER" id="PTHR42703">
    <property type="entry name" value="NADH DEHYDROGENASE"/>
    <property type="match status" value="1"/>
</dbReference>
<dbReference type="EMBL" id="VIGC01000003">
    <property type="protein sequence ID" value="TQE97364.1"/>
    <property type="molecule type" value="Genomic_DNA"/>
</dbReference>
<gene>
    <name evidence="10" type="ORF">FKZ61_02810</name>
</gene>
<feature type="transmembrane region" description="Helical" evidence="8">
    <location>
        <begin position="211"/>
        <end position="234"/>
    </location>
</feature>
<comment type="caution">
    <text evidence="10">The sequence shown here is derived from an EMBL/GenBank/DDBJ whole genome shotgun (WGS) entry which is preliminary data.</text>
</comment>
<evidence type="ECO:0000313" key="10">
    <source>
        <dbReference type="EMBL" id="TQE97364.1"/>
    </source>
</evidence>
<dbReference type="InterPro" id="IPR050586">
    <property type="entry name" value="CPA3_Na-H_Antiporter_D"/>
</dbReference>
<feature type="transmembrane region" description="Helical" evidence="8">
    <location>
        <begin position="420"/>
        <end position="441"/>
    </location>
</feature>
<dbReference type="Pfam" id="PF00361">
    <property type="entry name" value="Proton_antipo_M"/>
    <property type="match status" value="1"/>
</dbReference>
<keyword evidence="3" id="KW-1003">Cell membrane</keyword>
<feature type="transmembrane region" description="Helical" evidence="8">
    <location>
        <begin position="139"/>
        <end position="157"/>
    </location>
</feature>
<evidence type="ECO:0000256" key="2">
    <source>
        <dbReference type="ARBA" id="ARBA00005346"/>
    </source>
</evidence>
<feature type="domain" description="NADH:quinone oxidoreductase/Mrp antiporter transmembrane" evidence="9">
    <location>
        <begin position="133"/>
        <end position="430"/>
    </location>
</feature>
<evidence type="ECO:0000256" key="1">
    <source>
        <dbReference type="ARBA" id="ARBA00004651"/>
    </source>
</evidence>
<dbReference type="AlphaFoldDB" id="A0A540VKS9"/>
<protein>
    <recommendedName>
        <fullName evidence="9">NADH:quinone oxidoreductase/Mrp antiporter transmembrane domain-containing protein</fullName>
    </recommendedName>
</protein>
<sequence length="526" mass="56907">MTLNPNWLAAPIVLPLLAAALGLPFTRWGYRNAGRWQRRIAAVAVTANLAIALVLLVYTLQGHRLVLQMGLWPAPFGITVFADGLSAIMLTLTGILAFATVFYAMGTLDQRARMNYFPLLLFLLMGVNGAFLAGDIFNLYVFFEVLLMASFALLTLGGQRNQINGGIRYVVLNLLASTLFLAAVGVIYGTVGTLNMAHLAQRLPQAPQSVQTLVAGLLLIAFSSKAGLFPLFFWLPGSYHTPHPSVTAFFGGLLTKVGIYTLFRIYPLLFPEYLSRWQALILAIAGFTMLTGVFGAMAVNTIRRVLSFHIISQVGYMVMGLGLAMSVGQLGPSFGLAAGILYLVHHMIVKTALLMAGGAAEIEVGSGSLLRDQLSGLLTRRPMLAFLFFFAAMSLAGVPPSSGFVSKLSLLQAALDTGHWLIAAVSLGVGLLTLMSMVRLWQKAFFGQAVQPIYPIAPLAQPQRRWLTLFPIALLVALSLAIGLFSGPVFRWSDIAARQVLDREGYIQAVAPTDQIEFLGMKDHGE</sequence>
<name>A0A540VKS9_9CHLR</name>
<feature type="transmembrane region" description="Helical" evidence="8">
    <location>
        <begin position="246"/>
        <end position="265"/>
    </location>
</feature>
<accession>A0A540VKS9</accession>
<reference evidence="10 11" key="1">
    <citation type="submission" date="2019-06" db="EMBL/GenBank/DDBJ databases">
        <title>Genome sequence of Litorilinea aerophila BAA-2444.</title>
        <authorList>
            <person name="Maclea K.S."/>
            <person name="Maurais E.G."/>
            <person name="Iannazzi L.C."/>
        </authorList>
    </citation>
    <scope>NUCLEOTIDE SEQUENCE [LARGE SCALE GENOMIC DNA]</scope>
    <source>
        <strain evidence="10 11">ATCC BAA-2444</strain>
    </source>
</reference>
<evidence type="ECO:0000256" key="7">
    <source>
        <dbReference type="RuleBase" id="RU000320"/>
    </source>
</evidence>
<dbReference type="RefSeq" id="WP_141608557.1">
    <property type="nucleotide sequence ID" value="NZ_VIGC02000003.1"/>
</dbReference>